<organism evidence="5 6">
    <name type="scientific">Lawsonella clevelandensis</name>
    <dbReference type="NCBI Taxonomy" id="1528099"/>
    <lineage>
        <taxon>Bacteria</taxon>
        <taxon>Bacillati</taxon>
        <taxon>Actinomycetota</taxon>
        <taxon>Actinomycetes</taxon>
        <taxon>Mycobacteriales</taxon>
        <taxon>Lawsonellaceae</taxon>
        <taxon>Lawsonella</taxon>
    </lineage>
</organism>
<dbReference type="PANTHER" id="PTHR33392:SF6">
    <property type="entry name" value="POLYISOPRENYL-TEICHOIC ACID--PEPTIDOGLYCAN TEICHOIC ACID TRANSFERASE TAGU"/>
    <property type="match status" value="1"/>
</dbReference>
<dbReference type="InterPro" id="IPR050922">
    <property type="entry name" value="LytR/CpsA/Psr_CW_biosynth"/>
</dbReference>
<sequence length="488" mass="51474">MRSIIAIITILLLVVSTYAWTKLDTLKGNTANAFLNIGGGEDGATDILLVGSDSRTDAKGNPLTPAERNMLHAGTDIESTNTDTILLIRIPNNGRSATAISIPRDTWVTTPKLGSGKINGIYGQTLLAAKQEALNRGVPNQKAEEVATDAGREALLKAVADLTGVTVDHYAEVGLLGFVLLTNAVGGVEVCLNQAVDDPYSGSHFPAGVQTLNGSKALAFVRQRHGLMRGDLDRITRQQAYMASMVRKILSAGVLTNPQALDRLTHAINRSVVVDDGWDVIQFAQQLQHLSGGEVKFSTIPVVNPDAHMQLDNGDMVSAIEIDPPAVKQWVQRTIGSTEKKTKKRELPKPGRVNIERSAVSLTVLNAGSHSGVAGAVAQYLGSLSYQIDNTGNANENIPTSIVIGNPQTMAAAEAVGKDLGGLPVQSSVDVPVGTVRVVLADDYDGPAVKNGRTVFASELKLPSKKATPTPGTNPFINAGGHGPQCVN</sequence>
<protein>
    <submittedName>
        <fullName evidence="5">LytR family transcriptional regulator</fullName>
    </submittedName>
</protein>
<dbReference type="Gene3D" id="3.40.630.190">
    <property type="entry name" value="LCP protein"/>
    <property type="match status" value="1"/>
</dbReference>
<evidence type="ECO:0000259" key="3">
    <source>
        <dbReference type="Pfam" id="PF03816"/>
    </source>
</evidence>
<dbReference type="InterPro" id="IPR004474">
    <property type="entry name" value="LytR_CpsA_psr"/>
</dbReference>
<comment type="caution">
    <text evidence="5">The sequence shown here is derived from an EMBL/GenBank/DDBJ whole genome shotgun (WGS) entry which is preliminary data.</text>
</comment>
<evidence type="ECO:0000313" key="6">
    <source>
        <dbReference type="Proteomes" id="UP000248606"/>
    </source>
</evidence>
<feature type="region of interest" description="Disordered" evidence="2">
    <location>
        <begin position="466"/>
        <end position="488"/>
    </location>
</feature>
<name>A0A2W5IDB8_9ACTN</name>
<evidence type="ECO:0000256" key="2">
    <source>
        <dbReference type="SAM" id="MobiDB-lite"/>
    </source>
</evidence>
<accession>A0A2W5IDB8</accession>
<dbReference type="Pfam" id="PF03816">
    <property type="entry name" value="LytR_cpsA_psr"/>
    <property type="match status" value="1"/>
</dbReference>
<evidence type="ECO:0000259" key="4">
    <source>
        <dbReference type="Pfam" id="PF13399"/>
    </source>
</evidence>
<comment type="similarity">
    <text evidence="1">Belongs to the LytR/CpsA/Psr (LCP) family.</text>
</comment>
<dbReference type="Pfam" id="PF13399">
    <property type="entry name" value="LytR_C"/>
    <property type="match status" value="1"/>
</dbReference>
<dbReference type="Proteomes" id="UP000248606">
    <property type="component" value="Unassembled WGS sequence"/>
</dbReference>
<feature type="domain" description="Cell envelope-related transcriptional attenuator" evidence="3">
    <location>
        <begin position="81"/>
        <end position="250"/>
    </location>
</feature>
<evidence type="ECO:0000313" key="5">
    <source>
        <dbReference type="EMBL" id="PZP89308.1"/>
    </source>
</evidence>
<dbReference type="InterPro" id="IPR027381">
    <property type="entry name" value="LytR/CpsA/Psr_C"/>
</dbReference>
<evidence type="ECO:0000256" key="1">
    <source>
        <dbReference type="ARBA" id="ARBA00006068"/>
    </source>
</evidence>
<dbReference type="NCBIfam" id="TIGR00350">
    <property type="entry name" value="lytR_cpsA_psr"/>
    <property type="match status" value="1"/>
</dbReference>
<dbReference type="AlphaFoldDB" id="A0A2W5IDB8"/>
<feature type="domain" description="LytR/CpsA/Psr regulator C-terminal" evidence="4">
    <location>
        <begin position="360"/>
        <end position="444"/>
    </location>
</feature>
<dbReference type="Gene3D" id="3.30.70.2390">
    <property type="match status" value="1"/>
</dbReference>
<proteinExistence type="inferred from homology"/>
<reference evidence="5 6" key="1">
    <citation type="submission" date="2017-08" db="EMBL/GenBank/DDBJ databases">
        <title>Infants hospitalized years apart are colonized by the same room-sourced microbial strains.</title>
        <authorList>
            <person name="Brooks B."/>
            <person name="Olm M.R."/>
            <person name="Firek B.A."/>
            <person name="Baker R."/>
            <person name="Thomas B.C."/>
            <person name="Morowitz M.J."/>
            <person name="Banfield J.F."/>
        </authorList>
    </citation>
    <scope>NUCLEOTIDE SEQUENCE [LARGE SCALE GENOMIC DNA]</scope>
    <source>
        <strain evidence="5">S2_006_000_R1_57</strain>
    </source>
</reference>
<gene>
    <name evidence="5" type="ORF">DI579_03420</name>
</gene>
<dbReference type="PANTHER" id="PTHR33392">
    <property type="entry name" value="POLYISOPRENYL-TEICHOIC ACID--PEPTIDOGLYCAN TEICHOIC ACID TRANSFERASE TAGU"/>
    <property type="match status" value="1"/>
</dbReference>
<dbReference type="EMBL" id="QFOZ01000003">
    <property type="protein sequence ID" value="PZP89308.1"/>
    <property type="molecule type" value="Genomic_DNA"/>
</dbReference>